<gene>
    <name evidence="2" type="ORF">DILT_LOCUS19627</name>
</gene>
<keyword evidence="3" id="KW-1185">Reference proteome</keyword>
<dbReference type="GO" id="GO:0030424">
    <property type="term" value="C:axon"/>
    <property type="evidence" value="ECO:0007669"/>
    <property type="project" value="TreeGrafter"/>
</dbReference>
<evidence type="ECO:0000313" key="2">
    <source>
        <dbReference type="EMBL" id="VDN45510.1"/>
    </source>
</evidence>
<organism evidence="2 3">
    <name type="scientific">Dibothriocephalus latus</name>
    <name type="common">Fish tapeworm</name>
    <name type="synonym">Diphyllobothrium latum</name>
    <dbReference type="NCBI Taxonomy" id="60516"/>
    <lineage>
        <taxon>Eukaryota</taxon>
        <taxon>Metazoa</taxon>
        <taxon>Spiralia</taxon>
        <taxon>Lophotrochozoa</taxon>
        <taxon>Platyhelminthes</taxon>
        <taxon>Cestoda</taxon>
        <taxon>Eucestoda</taxon>
        <taxon>Diphyllobothriidea</taxon>
        <taxon>Diphyllobothriidae</taxon>
        <taxon>Dibothriocephalus</taxon>
    </lineage>
</organism>
<proteinExistence type="predicted"/>
<dbReference type="GO" id="GO:0005261">
    <property type="term" value="F:monoatomic cation channel activity"/>
    <property type="evidence" value="ECO:0007669"/>
    <property type="project" value="TreeGrafter"/>
</dbReference>
<protein>
    <recommendedName>
        <fullName evidence="1">Protein UNC80 central region domain-containing protein</fullName>
    </recommendedName>
</protein>
<dbReference type="GO" id="GO:0034703">
    <property type="term" value="C:cation channel complex"/>
    <property type="evidence" value="ECO:0007669"/>
    <property type="project" value="TreeGrafter"/>
</dbReference>
<name>A0A3P7NW80_DIBLA</name>
<dbReference type="Pfam" id="PF19424">
    <property type="entry name" value="UNC80"/>
    <property type="match status" value="1"/>
</dbReference>
<dbReference type="AlphaFoldDB" id="A0A3P7NW80"/>
<evidence type="ECO:0000259" key="1">
    <source>
        <dbReference type="Pfam" id="PF19424"/>
    </source>
</evidence>
<feature type="domain" description="Protein UNC80 central region" evidence="1">
    <location>
        <begin position="1"/>
        <end position="36"/>
    </location>
</feature>
<reference evidence="2 3" key="1">
    <citation type="submission" date="2018-11" db="EMBL/GenBank/DDBJ databases">
        <authorList>
            <consortium name="Pathogen Informatics"/>
        </authorList>
    </citation>
    <scope>NUCLEOTIDE SEQUENCE [LARGE SCALE GENOMIC DNA]</scope>
</reference>
<sequence>MARACLLLQCAYFVNKCNRGEWPAWIKMNFPMPVQQTTHINVQPPAQPIAISISGPAASSNLDAENRGVGIQKNSAQIQWAAGRLFHAWAEVGTAAVPF</sequence>
<dbReference type="PANTHER" id="PTHR31781">
    <property type="entry name" value="UNC80"/>
    <property type="match status" value="1"/>
</dbReference>
<accession>A0A3P7NW80</accession>
<dbReference type="EMBL" id="UYRU01117045">
    <property type="protein sequence ID" value="VDN45510.1"/>
    <property type="molecule type" value="Genomic_DNA"/>
</dbReference>
<dbReference type="Proteomes" id="UP000281553">
    <property type="component" value="Unassembled WGS sequence"/>
</dbReference>
<dbReference type="GO" id="GO:0055080">
    <property type="term" value="P:monoatomic cation homeostasis"/>
    <property type="evidence" value="ECO:0007669"/>
    <property type="project" value="TreeGrafter"/>
</dbReference>
<dbReference type="OrthoDB" id="5584001at2759"/>
<dbReference type="InterPro" id="IPR045852">
    <property type="entry name" value="UNC80_central"/>
</dbReference>
<evidence type="ECO:0000313" key="3">
    <source>
        <dbReference type="Proteomes" id="UP000281553"/>
    </source>
</evidence>
<dbReference type="PANTHER" id="PTHR31781:SF1">
    <property type="entry name" value="PROTEIN UNC-80 HOMOLOG"/>
    <property type="match status" value="1"/>
</dbReference>